<dbReference type="RefSeq" id="WP_375733352.1">
    <property type="nucleotide sequence ID" value="NZ_JBCGDC010000011.1"/>
</dbReference>
<name>A0ABV5CKW0_9ACTN</name>
<comment type="caution">
    <text evidence="2">The sequence shown here is derived from an EMBL/GenBank/DDBJ whole genome shotgun (WGS) entry which is preliminary data.</text>
</comment>
<organism evidence="2 3">
    <name type="scientific">Polymorphospora lycopeni</name>
    <dbReference type="NCBI Taxonomy" id="3140240"/>
    <lineage>
        <taxon>Bacteria</taxon>
        <taxon>Bacillati</taxon>
        <taxon>Actinomycetota</taxon>
        <taxon>Actinomycetes</taxon>
        <taxon>Micromonosporales</taxon>
        <taxon>Micromonosporaceae</taxon>
        <taxon>Polymorphospora</taxon>
    </lineage>
</organism>
<gene>
    <name evidence="2" type="ORF">AAFH96_05895</name>
</gene>
<protein>
    <submittedName>
        <fullName evidence="2">Uncharacterized protein</fullName>
    </submittedName>
</protein>
<evidence type="ECO:0000313" key="2">
    <source>
        <dbReference type="EMBL" id="MFB6392637.1"/>
    </source>
</evidence>
<keyword evidence="3" id="KW-1185">Reference proteome</keyword>
<proteinExistence type="predicted"/>
<evidence type="ECO:0000313" key="3">
    <source>
        <dbReference type="Proteomes" id="UP001582793"/>
    </source>
</evidence>
<evidence type="ECO:0000256" key="1">
    <source>
        <dbReference type="SAM" id="MobiDB-lite"/>
    </source>
</evidence>
<sequence>MLGPDAHLRPGDHLLAHVANLIAAGNWQRGGGKGQRPKPIKLGGGKSQRAKKVDGDDIARRLANLGLIPGAPAA</sequence>
<accession>A0ABV5CKW0</accession>
<reference evidence="2 3" key="1">
    <citation type="submission" date="2024-04" db="EMBL/GenBank/DDBJ databases">
        <title>Polymorphospora sp. isolated from Baiyangdian Lake in Xiong'an New Area.</title>
        <authorList>
            <person name="Zhang X."/>
            <person name="Liu J."/>
        </authorList>
    </citation>
    <scope>NUCLEOTIDE SEQUENCE [LARGE SCALE GENOMIC DNA]</scope>
    <source>
        <strain evidence="2 3">2-325</strain>
    </source>
</reference>
<dbReference type="Proteomes" id="UP001582793">
    <property type="component" value="Unassembled WGS sequence"/>
</dbReference>
<dbReference type="EMBL" id="JBCGDC010000011">
    <property type="protein sequence ID" value="MFB6392637.1"/>
    <property type="molecule type" value="Genomic_DNA"/>
</dbReference>
<feature type="region of interest" description="Disordered" evidence="1">
    <location>
        <begin position="27"/>
        <end position="53"/>
    </location>
</feature>